<sequence length="289" mass="32131">MPNQANASPSSSGPTKGRKRRVQSVLEVIRTEQLTPHMVRVVLGGDQFEAIEFKDGTDQYIKLLFADPALGLERPYDMEELRERLPAEQMPVQRTYTIRHIDWGHQHIWVDFVIHGDEGVAGPWAAAAQPGDRISFFGPGVGYTPRPEADFHLLAGDEAALPAIAAALEGMAEEARGVAVIEVRDASEEVPLTAPTGVEVQWLHRGGDFTPESTLLTDRLLTLELPEGDVQVFIHGEREQMKRIRKLLVQDWGMARKGMSLSAYWAYGRIEDQFQAEKKTALGKIDPEG</sequence>
<dbReference type="SUPFAM" id="SSF63380">
    <property type="entry name" value="Riboflavin synthase domain-like"/>
    <property type="match status" value="1"/>
</dbReference>
<evidence type="ECO:0000313" key="4">
    <source>
        <dbReference type="Proteomes" id="UP000306544"/>
    </source>
</evidence>
<keyword evidence="4" id="KW-1185">Reference proteome</keyword>
<feature type="region of interest" description="Disordered" evidence="1">
    <location>
        <begin position="1"/>
        <end position="21"/>
    </location>
</feature>
<dbReference type="PROSITE" id="PS51384">
    <property type="entry name" value="FAD_FR"/>
    <property type="match status" value="1"/>
</dbReference>
<gene>
    <name evidence="3" type="ORF">FEF27_07260</name>
</gene>
<dbReference type="Pfam" id="PF04954">
    <property type="entry name" value="SIP"/>
    <property type="match status" value="1"/>
</dbReference>
<dbReference type="InterPro" id="IPR017938">
    <property type="entry name" value="Riboflavin_synthase-like_b-brl"/>
</dbReference>
<dbReference type="InterPro" id="IPR039261">
    <property type="entry name" value="FNR_nucleotide-bd"/>
</dbReference>
<dbReference type="Gene3D" id="2.40.30.10">
    <property type="entry name" value="Translation factors"/>
    <property type="match status" value="1"/>
</dbReference>
<dbReference type="PANTHER" id="PTHR30157">
    <property type="entry name" value="FERRIC REDUCTASE, NADPH-DEPENDENT"/>
    <property type="match status" value="1"/>
</dbReference>
<accession>A0A5R9AD84</accession>
<dbReference type="EMBL" id="VAWA01000007">
    <property type="protein sequence ID" value="TLP75816.1"/>
    <property type="molecule type" value="Genomic_DNA"/>
</dbReference>
<dbReference type="GO" id="GO:0016491">
    <property type="term" value="F:oxidoreductase activity"/>
    <property type="evidence" value="ECO:0007669"/>
    <property type="project" value="InterPro"/>
</dbReference>
<feature type="compositionally biased region" description="Polar residues" evidence="1">
    <location>
        <begin position="1"/>
        <end position="14"/>
    </location>
</feature>
<dbReference type="FunFam" id="2.40.30.10:FF:000131">
    <property type="entry name" value="NADPH-dependent ferric siderophore reductase"/>
    <property type="match status" value="1"/>
</dbReference>
<dbReference type="InterPro" id="IPR013113">
    <property type="entry name" value="SIP_FAD-bd"/>
</dbReference>
<comment type="caution">
    <text evidence="3">The sequence shown here is derived from an EMBL/GenBank/DDBJ whole genome shotgun (WGS) entry which is preliminary data.</text>
</comment>
<protein>
    <submittedName>
        <fullName evidence="3">Siderophore-interacting protein</fullName>
    </submittedName>
</protein>
<dbReference type="AlphaFoldDB" id="A0A5R9AD84"/>
<dbReference type="Proteomes" id="UP000306544">
    <property type="component" value="Unassembled WGS sequence"/>
</dbReference>
<organism evidence="3 4">
    <name type="scientific">Nesterenkonia sphaerica</name>
    <dbReference type="NCBI Taxonomy" id="1804988"/>
    <lineage>
        <taxon>Bacteria</taxon>
        <taxon>Bacillati</taxon>
        <taxon>Actinomycetota</taxon>
        <taxon>Actinomycetes</taxon>
        <taxon>Micrococcales</taxon>
        <taxon>Micrococcaceae</taxon>
        <taxon>Nesterenkonia</taxon>
    </lineage>
</organism>
<reference evidence="3 4" key="1">
    <citation type="submission" date="2019-05" db="EMBL/GenBank/DDBJ databases">
        <title>Nesterenkonia sp. GY239, isolated from the Southern Atlantic Ocean.</title>
        <authorList>
            <person name="Zhang G."/>
        </authorList>
    </citation>
    <scope>NUCLEOTIDE SEQUENCE [LARGE SCALE GENOMIC DNA]</scope>
    <source>
        <strain evidence="3 4">GY239</strain>
    </source>
</reference>
<dbReference type="Pfam" id="PF08021">
    <property type="entry name" value="FAD_binding_9"/>
    <property type="match status" value="1"/>
</dbReference>
<proteinExistence type="predicted"/>
<dbReference type="OrthoDB" id="9814826at2"/>
<dbReference type="RefSeq" id="WP_138170181.1">
    <property type="nucleotide sequence ID" value="NZ_VAWA01000007.1"/>
</dbReference>
<name>A0A5R9AD84_9MICC</name>
<evidence type="ECO:0000256" key="1">
    <source>
        <dbReference type="SAM" id="MobiDB-lite"/>
    </source>
</evidence>
<evidence type="ECO:0000313" key="3">
    <source>
        <dbReference type="EMBL" id="TLP75816.1"/>
    </source>
</evidence>
<evidence type="ECO:0000259" key="2">
    <source>
        <dbReference type="PROSITE" id="PS51384"/>
    </source>
</evidence>
<dbReference type="InterPro" id="IPR039374">
    <property type="entry name" value="SIP_fam"/>
</dbReference>
<dbReference type="InterPro" id="IPR007037">
    <property type="entry name" value="SIP_rossman_dom"/>
</dbReference>
<feature type="domain" description="FAD-binding FR-type" evidence="2">
    <location>
        <begin position="21"/>
        <end position="146"/>
    </location>
</feature>
<dbReference type="Gene3D" id="3.40.50.80">
    <property type="entry name" value="Nucleotide-binding domain of ferredoxin-NADP reductase (FNR) module"/>
    <property type="match status" value="1"/>
</dbReference>
<dbReference type="InterPro" id="IPR017927">
    <property type="entry name" value="FAD-bd_FR_type"/>
</dbReference>
<dbReference type="CDD" id="cd06193">
    <property type="entry name" value="siderophore_interacting"/>
    <property type="match status" value="1"/>
</dbReference>
<dbReference type="PANTHER" id="PTHR30157:SF0">
    <property type="entry name" value="NADPH-DEPENDENT FERRIC-CHELATE REDUCTASE"/>
    <property type="match status" value="1"/>
</dbReference>